<evidence type="ECO:0000313" key="2">
    <source>
        <dbReference type="Proteomes" id="UP000033930"/>
    </source>
</evidence>
<dbReference type="Proteomes" id="UP000033930">
    <property type="component" value="Unassembled WGS sequence"/>
</dbReference>
<comment type="caution">
    <text evidence="1">The sequence shown here is derived from an EMBL/GenBank/DDBJ whole genome shotgun (WGS) entry which is preliminary data.</text>
</comment>
<reference evidence="1 2" key="1">
    <citation type="journal article" date="2015" name="Nature">
        <title>rRNA introns, odd ribosomes, and small enigmatic genomes across a large radiation of phyla.</title>
        <authorList>
            <person name="Brown C.T."/>
            <person name="Hug L.A."/>
            <person name="Thomas B.C."/>
            <person name="Sharon I."/>
            <person name="Castelle C.J."/>
            <person name="Singh A."/>
            <person name="Wilkins M.J."/>
            <person name="Williams K.H."/>
            <person name="Banfield J.F."/>
        </authorList>
    </citation>
    <scope>NUCLEOTIDE SEQUENCE [LARGE SCALE GENOMIC DNA]</scope>
</reference>
<accession>A0A0G0V9V4</accession>
<gene>
    <name evidence="1" type="ORF">UU50_C0024G0008</name>
</gene>
<name>A0A0G0V9V4_9BACT</name>
<proteinExistence type="predicted"/>
<sequence>MYMKNRGYRFHEHEKDTAILPVCYFEKSFVKDSRVLRSKIYQKY</sequence>
<protein>
    <submittedName>
        <fullName evidence="1">Uncharacterized protein</fullName>
    </submittedName>
</protein>
<dbReference type="EMBL" id="LCAW01000024">
    <property type="protein sequence ID" value="KKR97788.1"/>
    <property type="molecule type" value="Genomic_DNA"/>
</dbReference>
<organism evidence="1 2">
    <name type="scientific">Candidatus Uhrbacteria bacterium GW2011_GWC1_41_20</name>
    <dbReference type="NCBI Taxonomy" id="1618983"/>
    <lineage>
        <taxon>Bacteria</taxon>
        <taxon>Candidatus Uhriibacteriota</taxon>
    </lineage>
</organism>
<dbReference type="AlphaFoldDB" id="A0A0G0V9V4"/>
<evidence type="ECO:0000313" key="1">
    <source>
        <dbReference type="EMBL" id="KKR97788.1"/>
    </source>
</evidence>